<dbReference type="InterPro" id="IPR001270">
    <property type="entry name" value="ClpA/B"/>
</dbReference>
<proteinExistence type="inferred from homology"/>
<protein>
    <recommendedName>
        <fullName evidence="2">DNA-directed DNA polymerase</fullName>
        <ecNumber evidence="2">2.7.7.7</ecNumber>
    </recommendedName>
</protein>
<dbReference type="Proteomes" id="UP000255061">
    <property type="component" value="Unassembled WGS sequence"/>
</dbReference>
<dbReference type="InterPro" id="IPR050238">
    <property type="entry name" value="DNA_Rep/Repair_Clamp_Loader"/>
</dbReference>
<comment type="similarity">
    <text evidence="1">Belongs to the DnaX/STICHEL family.</text>
</comment>
<evidence type="ECO:0000256" key="13">
    <source>
        <dbReference type="SAM" id="MobiDB-lite"/>
    </source>
</evidence>
<reference evidence="15 16" key="1">
    <citation type="submission" date="2018-06" db="EMBL/GenBank/DDBJ databases">
        <authorList>
            <consortium name="Pathogen Informatics"/>
            <person name="Doyle S."/>
        </authorList>
    </citation>
    <scope>NUCLEOTIDE SEQUENCE [LARGE SCALE GENOMIC DNA]</scope>
    <source>
        <strain evidence="15 16">NCTC10736</strain>
    </source>
</reference>
<evidence type="ECO:0000313" key="16">
    <source>
        <dbReference type="Proteomes" id="UP000255061"/>
    </source>
</evidence>
<dbReference type="RefSeq" id="WP_115405500.1">
    <property type="nucleotide sequence ID" value="NZ_UGYV01000001.1"/>
</dbReference>
<dbReference type="CDD" id="cd00009">
    <property type="entry name" value="AAA"/>
    <property type="match status" value="1"/>
</dbReference>
<dbReference type="SUPFAM" id="SSF52540">
    <property type="entry name" value="P-loop containing nucleoside triphosphate hydrolases"/>
    <property type="match status" value="1"/>
</dbReference>
<keyword evidence="12" id="KW-0175">Coiled coil</keyword>
<dbReference type="Gene3D" id="1.10.8.60">
    <property type="match status" value="1"/>
</dbReference>
<dbReference type="FunFam" id="1.20.272.10:FF:000003">
    <property type="entry name" value="DNA polymerase III subunit gamma/tau"/>
    <property type="match status" value="1"/>
</dbReference>
<dbReference type="EMBL" id="UGYV01000001">
    <property type="protein sequence ID" value="SUI64954.1"/>
    <property type="molecule type" value="Genomic_DNA"/>
</dbReference>
<dbReference type="GO" id="GO:0006261">
    <property type="term" value="P:DNA-templated DNA replication"/>
    <property type="evidence" value="ECO:0007669"/>
    <property type="project" value="TreeGrafter"/>
</dbReference>
<dbReference type="InterPro" id="IPR003593">
    <property type="entry name" value="AAA+_ATPase"/>
</dbReference>
<dbReference type="SMART" id="SM00382">
    <property type="entry name" value="AAA"/>
    <property type="match status" value="1"/>
</dbReference>
<dbReference type="GO" id="GO:0005524">
    <property type="term" value="F:ATP binding"/>
    <property type="evidence" value="ECO:0007669"/>
    <property type="project" value="UniProtKB-KW"/>
</dbReference>
<dbReference type="NCBIfam" id="NF011511">
    <property type="entry name" value="PRK14949.1"/>
    <property type="match status" value="1"/>
</dbReference>
<dbReference type="Gene3D" id="1.20.272.10">
    <property type="match status" value="1"/>
</dbReference>
<dbReference type="PANTHER" id="PTHR11669:SF0">
    <property type="entry name" value="PROTEIN STICHEL-LIKE 2"/>
    <property type="match status" value="1"/>
</dbReference>
<evidence type="ECO:0000256" key="9">
    <source>
        <dbReference type="ARBA" id="ARBA00022840"/>
    </source>
</evidence>
<evidence type="ECO:0000256" key="11">
    <source>
        <dbReference type="ARBA" id="ARBA00049244"/>
    </source>
</evidence>
<dbReference type="FunFam" id="3.40.50.300:FF:000014">
    <property type="entry name" value="DNA polymerase III subunit gamma/tau"/>
    <property type="match status" value="1"/>
</dbReference>
<keyword evidence="3 15" id="KW-0808">Transferase</keyword>
<dbReference type="InterPro" id="IPR038249">
    <property type="entry name" value="PolIII_tau_V_sf"/>
</dbReference>
<dbReference type="InterPro" id="IPR012763">
    <property type="entry name" value="DNA_pol_III_sug/sutau_N"/>
</dbReference>
<evidence type="ECO:0000256" key="6">
    <source>
        <dbReference type="ARBA" id="ARBA00022723"/>
    </source>
</evidence>
<sequence>MSYQVLARKWRPATFDQMVGQSHVLQALTNALSQQRLHHAYLFTGTRGVGKTSLARLFAKGLNCEQGVTAAPCGVCGSCVEIAQGRFVDLIEVDAASRTKVDDTRELLDNVQYRPTRGRFKVYLIDEVHMLSRSSFNALLKTLEEPPEHVKFLLATTDPQKLPVTVLSRCLQFNLKSLTQTEIATQLNHILTQEQFPFEFEALTLLAKAANGSMRDALSLTDQAIAFGGGNVMLTQVQTMLGSIDEQHVVALLKALTDADIGALMHTCAQVLAYGADAQEVLRSLLELLHQITLTQFAPACAQQSLYSTQISAFAEQLTPEQVQLYYQILLTGRKDLPHAPDPKSGLEMALLRAVAFVPEKPVKRWQPDVVAEVILPERQTSNTPQTVAQEQPTAEKKTALIEQAAASLQAETSLEIALAESPLAVTPKGADAVRSAQEMVIDDANDELESAEIEADAALIAEQAVILSQAQSQGFNVDGANIKAEPHALSSATSASAPAHELSVSTTISAAGIEDNGTEHSSSLIMDYAQESAPLDSYQDAYAGFSSGSYNDDDFNHSFEPQAEHDEVQHAESVQNTAYIQTAVGVQGSVDHQLAAVAQESTLTEIPANVPLADDDILSAVLAARDSLLSDLDALSAKDGDEKKSPLDSKLKAPNSKTTMTLPKLGASRASTTLSVTPAIDLETALTPDLALGLNAGVDLAHSLDFDDEFDLDLKPIAEHQAAPSMASSSGLVAAEPVKATAGYDRPPWEAAPETDNPTTQVDSTHVDSADTKTVDINSVDINSVDINSAAMNSVQTDCAQTSLDTTHLINDASNNVRDVSAGLHIEQPLETTPTSAMLQAQTQTKKHQGESQAPVPAVTPMSTATLAHTSHAVEGALNTTSPISGHPLDLHWYKLMASLDIGGRVRQLAVNSVYQVQSDPLLLLLKPNQKHLAADGAIVQLEQALSAVLGNPRRVQVVIGIDAQRETPLELRKRFHQELLQQAHQSLLHDDNVQWLIQRMGAELDADSLVYPPELLNLRSQQIQALPELTEVAS</sequence>
<dbReference type="InterPro" id="IPR045085">
    <property type="entry name" value="HLD_clamp_pol_III_gamma_tau"/>
</dbReference>
<dbReference type="GO" id="GO:0046872">
    <property type="term" value="F:metal ion binding"/>
    <property type="evidence" value="ECO:0007669"/>
    <property type="project" value="UniProtKB-KW"/>
</dbReference>
<dbReference type="NCBIfam" id="TIGR02397">
    <property type="entry name" value="dnaX_nterm"/>
    <property type="match status" value="1"/>
</dbReference>
<evidence type="ECO:0000256" key="5">
    <source>
        <dbReference type="ARBA" id="ARBA00022705"/>
    </source>
</evidence>
<feature type="compositionally biased region" description="Basic and acidic residues" evidence="13">
    <location>
        <begin position="639"/>
        <end position="652"/>
    </location>
</feature>
<dbReference type="GO" id="GO:0009360">
    <property type="term" value="C:DNA polymerase III complex"/>
    <property type="evidence" value="ECO:0007669"/>
    <property type="project" value="InterPro"/>
</dbReference>
<dbReference type="PRINTS" id="PR00300">
    <property type="entry name" value="CLPPROTEASEA"/>
</dbReference>
<keyword evidence="9" id="KW-0067">ATP-binding</keyword>
<evidence type="ECO:0000256" key="3">
    <source>
        <dbReference type="ARBA" id="ARBA00022679"/>
    </source>
</evidence>
<feature type="region of interest" description="Disordered" evidence="13">
    <location>
        <begin position="744"/>
        <end position="772"/>
    </location>
</feature>
<dbReference type="Gene3D" id="3.40.50.300">
    <property type="entry name" value="P-loop containing nucleotide triphosphate hydrolases"/>
    <property type="match status" value="1"/>
</dbReference>
<dbReference type="Pfam" id="PF12169">
    <property type="entry name" value="DNA_pol3_gamma3"/>
    <property type="match status" value="1"/>
</dbReference>
<keyword evidence="4 15" id="KW-0548">Nucleotidyltransferase</keyword>
<dbReference type="InterPro" id="IPR021029">
    <property type="entry name" value="DNA_pol_III_tau_dom-5"/>
</dbReference>
<gene>
    <name evidence="15" type="primary">dnaX</name>
    <name evidence="15" type="ORF">NCTC10736_00795</name>
</gene>
<evidence type="ECO:0000259" key="14">
    <source>
        <dbReference type="SMART" id="SM00382"/>
    </source>
</evidence>
<evidence type="ECO:0000256" key="8">
    <source>
        <dbReference type="ARBA" id="ARBA00022833"/>
    </source>
</evidence>
<feature type="domain" description="AAA+ ATPase" evidence="14">
    <location>
        <begin position="37"/>
        <end position="178"/>
    </location>
</feature>
<keyword evidence="6" id="KW-0479">Metal-binding</keyword>
<evidence type="ECO:0000256" key="12">
    <source>
        <dbReference type="SAM" id="Coils"/>
    </source>
</evidence>
<dbReference type="SUPFAM" id="SSF48019">
    <property type="entry name" value="post-AAA+ oligomerization domain-like"/>
    <property type="match status" value="1"/>
</dbReference>
<dbReference type="InterPro" id="IPR027417">
    <property type="entry name" value="P-loop_NTPase"/>
</dbReference>
<dbReference type="InterPro" id="IPR022754">
    <property type="entry name" value="DNA_pol_III_gamma-3"/>
</dbReference>
<keyword evidence="8" id="KW-0862">Zinc</keyword>
<dbReference type="Pfam" id="PF13177">
    <property type="entry name" value="DNA_pol3_delta2"/>
    <property type="match status" value="1"/>
</dbReference>
<dbReference type="FunFam" id="1.10.8.60:FF:000013">
    <property type="entry name" value="DNA polymerase III subunit gamma/tau"/>
    <property type="match status" value="1"/>
</dbReference>
<evidence type="ECO:0000256" key="4">
    <source>
        <dbReference type="ARBA" id="ARBA00022695"/>
    </source>
</evidence>
<keyword evidence="7" id="KW-0547">Nucleotide-binding</keyword>
<dbReference type="InterPro" id="IPR008921">
    <property type="entry name" value="DNA_pol3_clamp-load_cplx_C"/>
</dbReference>
<comment type="catalytic activity">
    <reaction evidence="11">
        <text>DNA(n) + a 2'-deoxyribonucleoside 5'-triphosphate = DNA(n+1) + diphosphate</text>
        <dbReference type="Rhea" id="RHEA:22508"/>
        <dbReference type="Rhea" id="RHEA-COMP:17339"/>
        <dbReference type="Rhea" id="RHEA-COMP:17340"/>
        <dbReference type="ChEBI" id="CHEBI:33019"/>
        <dbReference type="ChEBI" id="CHEBI:61560"/>
        <dbReference type="ChEBI" id="CHEBI:173112"/>
        <dbReference type="EC" id="2.7.7.7"/>
    </reaction>
</comment>
<feature type="region of interest" description="Disordered" evidence="13">
    <location>
        <begin position="639"/>
        <end position="662"/>
    </location>
</feature>
<evidence type="ECO:0000256" key="1">
    <source>
        <dbReference type="ARBA" id="ARBA00006360"/>
    </source>
</evidence>
<dbReference type="EC" id="2.7.7.7" evidence="2"/>
<keyword evidence="10" id="KW-0239">DNA-directed DNA polymerase</keyword>
<dbReference type="GO" id="GO:0003887">
    <property type="term" value="F:DNA-directed DNA polymerase activity"/>
    <property type="evidence" value="ECO:0007669"/>
    <property type="project" value="UniProtKB-KW"/>
</dbReference>
<name>A0A379ZMH1_9GAMM</name>
<dbReference type="GO" id="GO:0003677">
    <property type="term" value="F:DNA binding"/>
    <property type="evidence" value="ECO:0007669"/>
    <property type="project" value="InterPro"/>
</dbReference>
<evidence type="ECO:0000256" key="10">
    <source>
        <dbReference type="ARBA" id="ARBA00022932"/>
    </source>
</evidence>
<dbReference type="AlphaFoldDB" id="A0A379ZMH1"/>
<dbReference type="NCBIfam" id="NF004046">
    <property type="entry name" value="PRK05563.1"/>
    <property type="match status" value="1"/>
</dbReference>
<evidence type="ECO:0000256" key="7">
    <source>
        <dbReference type="ARBA" id="ARBA00022741"/>
    </source>
</evidence>
<organism evidence="15 16">
    <name type="scientific">Shewanella morhuae</name>
    <dbReference type="NCBI Taxonomy" id="365591"/>
    <lineage>
        <taxon>Bacteria</taxon>
        <taxon>Pseudomonadati</taxon>
        <taxon>Pseudomonadota</taxon>
        <taxon>Gammaproteobacteria</taxon>
        <taxon>Alteromonadales</taxon>
        <taxon>Shewanellaceae</taxon>
        <taxon>Shewanella</taxon>
    </lineage>
</organism>
<evidence type="ECO:0000313" key="15">
    <source>
        <dbReference type="EMBL" id="SUI64954.1"/>
    </source>
</evidence>
<dbReference type="PANTHER" id="PTHR11669">
    <property type="entry name" value="REPLICATION FACTOR C / DNA POLYMERASE III GAMMA-TAU SUBUNIT"/>
    <property type="match status" value="1"/>
</dbReference>
<dbReference type="NCBIfam" id="NF005942">
    <property type="entry name" value="PRK07994.1"/>
    <property type="match status" value="1"/>
</dbReference>
<evidence type="ECO:0000256" key="2">
    <source>
        <dbReference type="ARBA" id="ARBA00012417"/>
    </source>
</evidence>
<dbReference type="Pfam" id="PF22608">
    <property type="entry name" value="DNAX_ATPase_lid"/>
    <property type="match status" value="1"/>
</dbReference>
<accession>A0A379ZMH1</accession>
<dbReference type="Pfam" id="PF12170">
    <property type="entry name" value="DNA_pol3_tau_5"/>
    <property type="match status" value="1"/>
</dbReference>
<dbReference type="Gene3D" id="3.30.300.150">
    <property type="entry name" value="DNA polymerase III, tau subunit, domain V"/>
    <property type="match status" value="1"/>
</dbReference>
<feature type="coiled-coil region" evidence="12">
    <location>
        <begin position="435"/>
        <end position="462"/>
    </location>
</feature>
<dbReference type="CDD" id="cd18137">
    <property type="entry name" value="HLD_clamp_pol_III_gamma_tau"/>
    <property type="match status" value="1"/>
</dbReference>
<keyword evidence="5" id="KW-0235">DNA replication</keyword>